<protein>
    <submittedName>
        <fullName evidence="1">Uncharacterized protein</fullName>
    </submittedName>
</protein>
<organism evidence="1">
    <name type="scientific">hydrothermal vent metagenome</name>
    <dbReference type="NCBI Taxonomy" id="652676"/>
    <lineage>
        <taxon>unclassified sequences</taxon>
        <taxon>metagenomes</taxon>
        <taxon>ecological metagenomes</taxon>
    </lineage>
</organism>
<gene>
    <name evidence="1" type="ORF">MNBD_GAMMA13-870</name>
</gene>
<dbReference type="AlphaFoldDB" id="A0A3B0Y5B3"/>
<evidence type="ECO:0000313" key="1">
    <source>
        <dbReference type="EMBL" id="VAW71593.1"/>
    </source>
</evidence>
<accession>A0A3B0Y5B3</accession>
<dbReference type="EMBL" id="UOFK01000007">
    <property type="protein sequence ID" value="VAW71593.1"/>
    <property type="molecule type" value="Genomic_DNA"/>
</dbReference>
<name>A0A3B0Y5B3_9ZZZZ</name>
<proteinExistence type="predicted"/>
<reference evidence="1" key="1">
    <citation type="submission" date="2018-06" db="EMBL/GenBank/DDBJ databases">
        <authorList>
            <person name="Zhirakovskaya E."/>
        </authorList>
    </citation>
    <scope>NUCLEOTIDE SEQUENCE</scope>
</reference>
<sequence length="52" mass="6163">MHDCRVEFIRPNLSIQLVIGRMNSALQMAKPININLLEYQYHLLYIDFDLAQ</sequence>